<feature type="repeat" description="WD" evidence="3">
    <location>
        <begin position="166"/>
        <end position="199"/>
    </location>
</feature>
<dbReference type="VEuPathDB" id="FungiDB:CPAG_08865"/>
<dbReference type="Pfam" id="PF00400">
    <property type="entry name" value="WD40"/>
    <property type="match status" value="3"/>
</dbReference>
<reference evidence="6" key="2">
    <citation type="journal article" date="2009" name="Genome Res.">
        <title>Comparative genomic analyses of the human fungal pathogens Coccidioides and their relatives.</title>
        <authorList>
            <person name="Sharpton T.J."/>
            <person name="Stajich J.E."/>
            <person name="Rounsley S.D."/>
            <person name="Gardner M.J."/>
            <person name="Wortman J.R."/>
            <person name="Jordar V.S."/>
            <person name="Maiti R."/>
            <person name="Kodira C.D."/>
            <person name="Neafsey D.E."/>
            <person name="Zeng Q."/>
            <person name="Hung C.-Y."/>
            <person name="McMahan C."/>
            <person name="Muszewska A."/>
            <person name="Grynberg M."/>
            <person name="Mandel M.A."/>
            <person name="Kellner E.M."/>
            <person name="Barker B.M."/>
            <person name="Galgiani J.N."/>
            <person name="Orbach M.J."/>
            <person name="Kirkland T.N."/>
            <person name="Cole G.T."/>
            <person name="Henn M.R."/>
            <person name="Birren B.W."/>
            <person name="Taylor J.W."/>
        </authorList>
    </citation>
    <scope>NUCLEOTIDE SEQUENCE [LARGE SCALE GENOMIC DNA]</scope>
    <source>
        <strain evidence="6">RMSCC 3488</strain>
    </source>
</reference>
<reference evidence="6" key="3">
    <citation type="journal article" date="2010" name="Genome Res.">
        <title>Population genomic sequencing of Coccidioides fungi reveals recent hybridization and transposon control.</title>
        <authorList>
            <person name="Neafsey D.E."/>
            <person name="Barker B.M."/>
            <person name="Sharpton T.J."/>
            <person name="Stajich J.E."/>
            <person name="Park D.J."/>
            <person name="Whiston E."/>
            <person name="Hung C.-Y."/>
            <person name="McMahan C."/>
            <person name="White J."/>
            <person name="Sykes S."/>
            <person name="Heiman D."/>
            <person name="Young S."/>
            <person name="Zeng Q."/>
            <person name="Abouelleil A."/>
            <person name="Aftuck L."/>
            <person name="Bessette D."/>
            <person name="Brown A."/>
            <person name="FitzGerald M."/>
            <person name="Lui A."/>
            <person name="Macdonald J.P."/>
            <person name="Priest M."/>
            <person name="Orbach M.J."/>
            <person name="Galgiani J.N."/>
            <person name="Kirkland T.N."/>
            <person name="Cole G.T."/>
            <person name="Birren B.W."/>
            <person name="Henn M.R."/>
            <person name="Taylor J.W."/>
            <person name="Rounsley S.D."/>
        </authorList>
    </citation>
    <scope>NUCLEOTIDE SEQUENCE [LARGE SCALE GENOMIC DNA]</scope>
    <source>
        <strain evidence="6">RMSCC 3488</strain>
    </source>
</reference>
<dbReference type="PANTHER" id="PTHR22889">
    <property type="entry name" value="WD REPEAT-CONTAINING PROTEIN 89"/>
    <property type="match status" value="1"/>
</dbReference>
<feature type="repeat" description="WD" evidence="3">
    <location>
        <begin position="82"/>
        <end position="103"/>
    </location>
</feature>
<feature type="compositionally biased region" description="Basic residues" evidence="4">
    <location>
        <begin position="387"/>
        <end position="398"/>
    </location>
</feature>
<evidence type="ECO:0000256" key="4">
    <source>
        <dbReference type="SAM" id="MobiDB-lite"/>
    </source>
</evidence>
<gene>
    <name evidence="5" type="ORF">CPAG_08865</name>
</gene>
<dbReference type="InterPro" id="IPR015943">
    <property type="entry name" value="WD40/YVTN_repeat-like_dom_sf"/>
</dbReference>
<dbReference type="SUPFAM" id="SSF50978">
    <property type="entry name" value="WD40 repeat-like"/>
    <property type="match status" value="1"/>
</dbReference>
<feature type="compositionally biased region" description="Basic and acidic residues" evidence="4">
    <location>
        <begin position="358"/>
        <end position="386"/>
    </location>
</feature>
<accession>A0A0J6FHE0</accession>
<feature type="region of interest" description="Disordered" evidence="4">
    <location>
        <begin position="354"/>
        <end position="398"/>
    </location>
</feature>
<evidence type="ECO:0000256" key="1">
    <source>
        <dbReference type="ARBA" id="ARBA00022574"/>
    </source>
</evidence>
<dbReference type="InterPro" id="IPR001680">
    <property type="entry name" value="WD40_rpt"/>
</dbReference>
<dbReference type="PROSITE" id="PS50082">
    <property type="entry name" value="WD_REPEATS_2"/>
    <property type="match status" value="2"/>
</dbReference>
<dbReference type="AlphaFoldDB" id="A0A0J6FHE0"/>
<dbReference type="PANTHER" id="PTHR22889:SF0">
    <property type="entry name" value="WD REPEAT-CONTAINING PROTEIN 89"/>
    <property type="match status" value="1"/>
</dbReference>
<dbReference type="OrthoDB" id="25131at2759"/>
<protein>
    <submittedName>
        <fullName evidence="5">WD repeat-containing protein</fullName>
    </submittedName>
</protein>
<dbReference type="SMART" id="SM00320">
    <property type="entry name" value="WD40"/>
    <property type="match status" value="4"/>
</dbReference>
<evidence type="ECO:0000313" key="6">
    <source>
        <dbReference type="Proteomes" id="UP000054567"/>
    </source>
</evidence>
<evidence type="ECO:0000313" key="5">
    <source>
        <dbReference type="EMBL" id="KMM72571.1"/>
    </source>
</evidence>
<dbReference type="Proteomes" id="UP000054567">
    <property type="component" value="Unassembled WGS sequence"/>
</dbReference>
<keyword evidence="1 3" id="KW-0853">WD repeat</keyword>
<keyword evidence="2" id="KW-0677">Repeat</keyword>
<proteinExistence type="predicted"/>
<organism evidence="5 6">
    <name type="scientific">Coccidioides posadasii RMSCC 3488</name>
    <dbReference type="NCBI Taxonomy" id="454284"/>
    <lineage>
        <taxon>Eukaryota</taxon>
        <taxon>Fungi</taxon>
        <taxon>Dikarya</taxon>
        <taxon>Ascomycota</taxon>
        <taxon>Pezizomycotina</taxon>
        <taxon>Eurotiomycetes</taxon>
        <taxon>Eurotiomycetidae</taxon>
        <taxon>Onygenales</taxon>
        <taxon>Onygenaceae</taxon>
        <taxon>Coccidioides</taxon>
    </lineage>
</organism>
<reference evidence="5 6" key="1">
    <citation type="submission" date="2007-06" db="EMBL/GenBank/DDBJ databases">
        <title>The Genome Sequence of Coccidioides posadasii RMSCC_3488.</title>
        <authorList>
            <consortium name="Coccidioides Genome Resources Consortium"/>
            <consortium name="The Broad Institute Genome Sequencing Platform"/>
            <person name="Henn M.R."/>
            <person name="Sykes S."/>
            <person name="Young S."/>
            <person name="Jaffe D."/>
            <person name="Berlin A."/>
            <person name="Alvarez P."/>
            <person name="Butler J."/>
            <person name="Gnerre S."/>
            <person name="Grabherr M."/>
            <person name="Mauceli E."/>
            <person name="Brockman W."/>
            <person name="Kodira C."/>
            <person name="Alvarado L."/>
            <person name="Zeng Q."/>
            <person name="Crawford M."/>
            <person name="Antoine C."/>
            <person name="Devon K."/>
            <person name="Galgiani J."/>
            <person name="Orsborn K."/>
            <person name="Lewis M.L."/>
            <person name="Nusbaum C."/>
            <person name="Galagan J."/>
            <person name="Birren B."/>
        </authorList>
    </citation>
    <scope>NUCLEOTIDE SEQUENCE [LARGE SCALE GENOMIC DNA]</scope>
    <source>
        <strain evidence="5 6">RMSCC 3488</strain>
    </source>
</reference>
<evidence type="ECO:0000256" key="2">
    <source>
        <dbReference type="ARBA" id="ARBA00022737"/>
    </source>
</evidence>
<name>A0A0J6FHE0_COCPO</name>
<dbReference type="Gene3D" id="2.130.10.10">
    <property type="entry name" value="YVTN repeat-like/Quinoprotein amine dehydrogenase"/>
    <property type="match status" value="2"/>
</dbReference>
<dbReference type="InterPro" id="IPR036322">
    <property type="entry name" value="WD40_repeat_dom_sf"/>
</dbReference>
<sequence>MVASASFNLLRQQGQGSLSLPAGSYIYSLCRSGSDALAAISSDNSLRRFDRQTLKLLPDGVVTDVHSGSNGGVICLCAVDGAISEAGPLLATSGRDGTVRLWDSRAMNHGAVSVFLTGNDKRPALLSLACNPAIYSIVAGSELVSAQAALSFWDLRSPGQPRMQYVESHNDDITELCYHPTRNDVLLSGSTDGLVNVYNTTIAEEDDALLQIINHGSIHHAGFIGDKVIYALSHDEVFSIHPFNDPDQNIVEPAPIQFGDLRSALHCDYAVDILVDGGIYAAVGSTREQTLDLVPIVASPEFHFDQAKVWRLPGAHGEEIVRSMLLDSQSQTVFTCGEDGHVRLWREDSEMIIQSDTKSADEPKVKTRPDSQAHDGKHSRNKETRKEKRHKDKRYKPY</sequence>
<dbReference type="InterPro" id="IPR039328">
    <property type="entry name" value="WDR89"/>
</dbReference>
<dbReference type="EMBL" id="DS268114">
    <property type="protein sequence ID" value="KMM72571.1"/>
    <property type="molecule type" value="Genomic_DNA"/>
</dbReference>
<evidence type="ECO:0000256" key="3">
    <source>
        <dbReference type="PROSITE-ProRule" id="PRU00221"/>
    </source>
</evidence>